<gene>
    <name evidence="1" type="primary">M_1</name>
    <name evidence="1" type="ORF">NCTC11075_00013</name>
</gene>
<organism evidence="1 2">
    <name type="scientific">Citrobacter koseri</name>
    <name type="common">Citrobacter diversus</name>
    <dbReference type="NCBI Taxonomy" id="545"/>
    <lineage>
        <taxon>Bacteria</taxon>
        <taxon>Pseudomonadati</taxon>
        <taxon>Pseudomonadota</taxon>
        <taxon>Gammaproteobacteria</taxon>
        <taxon>Enterobacterales</taxon>
        <taxon>Enterobacteriaceae</taxon>
        <taxon>Citrobacter</taxon>
    </lineage>
</organism>
<dbReference type="Proteomes" id="UP000270272">
    <property type="component" value="Chromosome"/>
</dbReference>
<accession>A0A3S5DNI1</accession>
<sequence length="118" mass="12937">MSSILGMAAIRINGREIKTEGKSTLNPGGYQRQQHMGAGKIWGISRKTAAPSIKLTIAADQDVDVIEISQWEDVTVMFYGDNGLNYMMTKAATDNPAELDEDAGTVTANFNRRSVWKV</sequence>
<evidence type="ECO:0000313" key="1">
    <source>
        <dbReference type="EMBL" id="VEB83042.1"/>
    </source>
</evidence>
<name>A0A3S5DNI1_CITKO</name>
<proteinExistence type="predicted"/>
<dbReference type="AlphaFoldDB" id="A0A3S5DNI1"/>
<dbReference type="Pfam" id="PF10618">
    <property type="entry name" value="Tail_tube"/>
    <property type="match status" value="1"/>
</dbReference>
<dbReference type="InterPro" id="IPR019596">
    <property type="entry name" value="Phage_Mu_GpM_tail_tub"/>
</dbReference>
<evidence type="ECO:0000313" key="2">
    <source>
        <dbReference type="Proteomes" id="UP000270272"/>
    </source>
</evidence>
<protein>
    <submittedName>
        <fullName evidence="1">Phage tail tube protein</fullName>
    </submittedName>
</protein>
<dbReference type="EMBL" id="LR134204">
    <property type="protein sequence ID" value="VEB83042.1"/>
    <property type="molecule type" value="Genomic_DNA"/>
</dbReference>
<reference evidence="1 2" key="1">
    <citation type="submission" date="2018-12" db="EMBL/GenBank/DDBJ databases">
        <authorList>
            <consortium name="Pathogen Informatics"/>
        </authorList>
    </citation>
    <scope>NUCLEOTIDE SEQUENCE [LARGE SCALE GENOMIC DNA]</scope>
    <source>
        <strain evidence="1 2">NCTC11075</strain>
    </source>
</reference>